<feature type="compositionally biased region" description="Basic and acidic residues" evidence="6">
    <location>
        <begin position="2572"/>
        <end position="2581"/>
    </location>
</feature>
<evidence type="ECO:0000256" key="5">
    <source>
        <dbReference type="ARBA" id="ARBA00023273"/>
    </source>
</evidence>
<feature type="compositionally biased region" description="Basic and acidic residues" evidence="6">
    <location>
        <begin position="4034"/>
        <end position="4045"/>
    </location>
</feature>
<feature type="region of interest" description="Disordered" evidence="6">
    <location>
        <begin position="2845"/>
        <end position="2962"/>
    </location>
</feature>
<feature type="compositionally biased region" description="Polar residues" evidence="6">
    <location>
        <begin position="2235"/>
        <end position="2245"/>
    </location>
</feature>
<feature type="compositionally biased region" description="Polar residues" evidence="6">
    <location>
        <begin position="3167"/>
        <end position="3177"/>
    </location>
</feature>
<dbReference type="Pfam" id="PF17213">
    <property type="entry name" value="Hydin_ADK"/>
    <property type="match status" value="1"/>
</dbReference>
<evidence type="ECO:0000313" key="10">
    <source>
        <dbReference type="Proteomes" id="UP001165740"/>
    </source>
</evidence>
<evidence type="ECO:0000256" key="6">
    <source>
        <dbReference type="SAM" id="MobiDB-lite"/>
    </source>
</evidence>
<feature type="compositionally biased region" description="Acidic residues" evidence="6">
    <location>
        <begin position="1234"/>
        <end position="1249"/>
    </location>
</feature>
<feature type="compositionally biased region" description="Polar residues" evidence="6">
    <location>
        <begin position="2255"/>
        <end position="2266"/>
    </location>
</feature>
<keyword evidence="5" id="KW-0966">Cell projection</keyword>
<reference evidence="11" key="1">
    <citation type="submission" date="2025-08" db="UniProtKB">
        <authorList>
            <consortium name="RefSeq"/>
        </authorList>
    </citation>
    <scope>IDENTIFICATION</scope>
</reference>
<feature type="compositionally biased region" description="Polar residues" evidence="6">
    <location>
        <begin position="2053"/>
        <end position="2068"/>
    </location>
</feature>
<feature type="domain" description="HYDIN/VesB/CFA65-like Ig-like" evidence="8">
    <location>
        <begin position="809"/>
        <end position="894"/>
    </location>
</feature>
<keyword evidence="4" id="KW-0969">Cilium</keyword>
<feature type="region of interest" description="Disordered" evidence="6">
    <location>
        <begin position="4028"/>
        <end position="4056"/>
    </location>
</feature>
<feature type="region of interest" description="Disordered" evidence="6">
    <location>
        <begin position="2427"/>
        <end position="2531"/>
    </location>
</feature>
<evidence type="ECO:0000259" key="9">
    <source>
        <dbReference type="Pfam" id="PF24291"/>
    </source>
</evidence>
<protein>
    <submittedName>
        <fullName evidence="11">Hydrocephalus-inducing protein homolog isoform X1</fullName>
    </submittedName>
</protein>
<dbReference type="GeneID" id="106059989"/>
<feature type="region of interest" description="Disordered" evidence="6">
    <location>
        <begin position="3604"/>
        <end position="3640"/>
    </location>
</feature>
<feature type="compositionally biased region" description="Basic and acidic residues" evidence="6">
    <location>
        <begin position="2035"/>
        <end position="2052"/>
    </location>
</feature>
<feature type="region of interest" description="Disordered" evidence="6">
    <location>
        <begin position="1604"/>
        <end position="1624"/>
    </location>
</feature>
<feature type="domain" description="HYDIN/VesB/CFA65-like Ig-like" evidence="8">
    <location>
        <begin position="462"/>
        <end position="562"/>
    </location>
</feature>
<feature type="compositionally biased region" description="Basic and acidic residues" evidence="6">
    <location>
        <begin position="3616"/>
        <end position="3628"/>
    </location>
</feature>
<sequence length="5573" mass="624612">MPLGPFGEVLGTTGTLDALGPVAQNYKTKVVAPRNPKLIKEEKAPLYKLTPSRFLFEVSLNTEQKLANTRTMKIPRKTELLDMGDTSLQKSTKINIDEPMFQPFPTEIYFQNFEPFQMYEVPLVLRNNDKVPRLVKVTLEDSPYFKIVSPHDVGHKVGPGLPTIFKVQFTPDEKKDYIHELTCITEREKFVVPIKAIGARGILDFPDEIHFPTCPVKYSNTKTILVRNIGTREAKFNLKTKQPFTVTPDIGTLGVNDSMQVTVEFKPLTAGNHRAELCLSYDTGEQIFIDLYGASQDANIRLDKNSIRMDNTYISLSSQKTVIISNRSDFIAHFKWTQFSTQDEEDQHKLLKQIQLDREENTDTDRFLAECVVDPTLRDKLSILSRTFQNRKRAVDNDPQLFEDDIMSIEPSEGDIWPNSTFDINVVFKPRDAESYLRTAYCEITGRESRMPLRIRGDGMGPKVDFSLDYLDMGNIFIGSRHTYEIVLANKGDIDAIFSVSPNMTIFGPCFAFNPSEGIVMPGGHQAIQVAFSSPYLGDFEEVFCFQVDGKPEKCKITFRGQVVGPTFNFDVSHLNFGVVPIGFLCSQTCSLVNTSLVPLVFSLHVPGDGANKSVCCTDDIGDEPYTIGPLPVQNPKEFDIVPSYGVIHPHSQTKITVNFVPNAQKKYELALVVDVERVDKEILSLPISARSMVPDITNQSPVLNYGRCFLRHPYEQNIRLYNSSELAAKYEILPQGYIASDEYPPDCSPITYSSPKAKGVIAPNSIVDIPLVIEAVALEEQEIPCYIRIFGSPNPPMIVHVICVGEGPVVHVDPMQIDWGDTPVLVDVTRTILLSNESFIPASFTAHMVRPNTVFRVSPSEGTIGPEKSMELTVTAHLDDCVRFQDKLQINFHLSQSRLIPLVAMGKGTTIVSDPPLGPVLDLGHSFSNCKLIKKFKLTNRGRRIQQLVWITDGFIPLSKAKKDKLKSIMHDVKKRNHTLVPSDLAEPVFRLSPNRMELLPGESMDLTLEGFVELPQLVSETVVCHAIIGRAGGKIPIIGVNVKAEFIEPLLKFSTKCAFFRVDKSPGEELHVEQKQLVLTNLSNLPLTVNLKVAYPFSMIIGNNKLYETDACLQPGDEYYLVIEFDPGFKDDYHIRTIDEVLKVTYKEHPHIDYVSLRGEVYFPNLKFEKTVVDFGCVLNDTEVTRYVNITNNSPMEVCYHWSFLVGDVPTAIKKIIRPKPQASEPGYVSDSELEEEEDLSSPEVMEEIERIENVEEEVLPTIQSKEESLGSESFEDIESPKEVVVKSDRSEEQDNKKVNSPVEMDEPEKGQLDQEEKMDKEKDDHNSAVLLGSRLSLREDEEEALRCNRVLTALLEMDEGIAPVIGVEEVFDILPLYGCLQPGDTEQVTFTFFGHADIWGQVKAVCEVDGGPTYELTMMGEASVVEYSFDSKTIELGKQMYDHVASATITLINKGKVGFEFRGINIDPALEKRPIPGQPVIVPHSGYVEPFSEQKIEVKYLPGVPEEFKKTFQIQVAHFEPDTVTLTGEGVFPRISLDLPRIEDEEGVYAKLAQEAKRNLAIMIREQVKQQILAQEEAAKAQAGQEEEELMKLVAVDENGVEIPDSPRNDKTSNNIEGLHEREPSELEIQMEIERLAVRDFALEHMNNPKYIMASVDEKGENILLNVESTISSIAQDIPPTVKPKAALPDYLLDFEYVVLGTVRTHVVRVTNTGWMPTSFKLERHNIHNLGFHIELERVRNLPGAPDNETLDFVVQFDPRGANLQLGSVEVNVPVNILHGPTFNLCLRAHVTMPDLEVSDDVLEFSDVKCGECKVITIQLHNHQMVKCEWNSVPPDDSKKIDKHVPMHLRRKLRQEKKKPNIFEVLPPTGVLMPGQRINVQVKFMPTEEKFYENRIPIRIAQSSQRIMLLCRGHGLEPRLEFQRTVVQFGPILPHSPVGDDQEITVHNPCSFPIEFYSLEFDQNYLEEEKVLRLMKGYDEYNTLLLPPRSVGGKLPQELLDYYEEQLKKAEEEEKAIAMELARQETLRLEKEKREAAERENQNVDREAEAQSSTETQNIQPDMSVISNQPEISIATTQPEQEVKNEDIVEENVKRESSSAAGVGELEITPVSAAIARHLGIDLTPEGKAARNRRGIALIIHGAPLSGKTGTAVALAKHYEAALLTLDGIVCDAIANGNTPAGLRARELCLEAAKKKAEELKESEIVEGDKKIGLSVEQVTAHTQGTGTAGTSMGSNRKTSTVVGDKNKEKQSMVSKNTVTSSGEAPVPSSPLPQTGPVARRLSISASIAGEEGLLSCILPDDILVDIIADRLQLNDCHRGVVFDGLETLFSQNYFTATNAILKALNNRRFIYFVTLKMDYNVLKEQEKKIQEEKALEERRREEKELIWLEEMDEDEYEALPADVRARIDQKRLVLKKERIKREQKEKAERERIEREAREEEEKRKEEEMRARKGRKAQGGKKLAKSPALPVKAGSKIQEVPEKGEKTLDRPESHATVKSDPAEETKKKKKTKKEATEIVEESKDASKESDLLLMSRFKTFETYQKDIQDLLEFWDRTTLQPKRPVSPSDRSEDDHKEFSASGKKIKSKVSVHGDEFDQTQKSDKEKKEQERLRLEKELAEKAAKEAAQAEAEEKEENEENKKEEIGIPHILVDCAERKIMTIQKVLEVIPSVVESRVSVSTKLRTLQMQGSRSNRSISRASVVTIENKRGLYFSSNFMSLIARSGSRKLPMDNSTNSLTPMNFLHKLESFNNSNANNESLREDGSSLLDMLMLQLDANNAVNVKQMEHITYENLLLESGKLPTKQEVMDGLGLGPQGPPIPPAAEFAVVPYPVKRKPPPMPEVGGKYTFMSSSPDDPNIGGEDKVKEPEQEELISATPEKSKEDQLKSKTSKAASDKGRSSVDRKRSGERKRISRRNSNVQISSPSDLANALSDAEGSRPSTRNTSRASSQLGAPVSNVEEKIPPKPLTIFRWIIPPGADVVLRLRFLSNDLGQFDQTLNFEIVGTRRRYQLFCRGVCAFPNISKEPRVVFVGRKKNYRSDEIVHKKYILKTETFEFGPLLVGKSRDKYREGKYPENMESITILNNSPLDADISFCFQHDSKGDTYLLEPPNMLLKPGESNKLTIWAYPKVNVEDQVIVPPSNLEEKIIESKELESPSGKSILKVSSTPKNSLDTGEEETQLRTEPESLAPESLLKISEEHLPVLNDAELNLKVSQLLQSDNKVFKKSFFMKTARGHIVPKPSPGHYEDALVCCIKENPEPVIFKVSCDGYRPELDLDKRIFHFDKVLLHRKDTKTIYLRNSTQLPVAWRLSGLENLGDDFTVAADSGIVEPLSEYPLHAYFRAMKAIQINKKMIRLEISDAENIMGVVHTEPIQVTAEAYDVALDMSFPKGVFVDKRKKNVKHVDMPVIDSPEPVKVKGKVMTFSKEVLPTFSLMGSRGTDGGLDFGVVKVNEEGRQTCTLKNKGKYEIAFNFLLESDAKNANIKSLFSVIPSSGKLNPQDRPTQVQVIFKTNREVNVKEMPILKCQVIEPSLGDQGEVIASIPVKVSVKAVFSKFTITPVQDINFGAMLLNSRKTRFFVIENKGEFDFKYTITKKEKDPNVHNKSISRPTVKGDKSTKLRDDNSTPSFKQKKMDSIRMDPSQSKLTLGMFTIFPAFGIILPNGSQSITVECVGETPGKEVQEINLEISDRDPNYNKGGIPYKLVAETCIPGINVDDLGSIFEEHRICKNLTIWQHLNCGNQEAGGVYGEEEKKFIFNNVIVGRTAKARFKISNNNKVPCDVAFTLKPTNIKGSPKTSDVFDLEPSRIQIANHSFTYVTISFTPPSMQSYSAMFEASIEGLSPNQVKGKSLVFEVSGEGNLPRITIAKPTVRNKTGQPLLLFKRLLVGRSESLPFELFNDGTLPSKVNIDVLDSDQVFMLKPTKETRDFVGDISYENPAEIRKKAHTASVVINPNERATFEVIYQPREVRRSQASIKVTVIDNQYEDYIVQMVGEGYKDDITLDNIGSMAVYVEPENELGNMAEEDVDEDSHGKLDSKQRSGESTYADSISSQEMPKLDDYSVLAAKSNVMNFSDCYINESCTLNLTMTSHSTTDCVRFQWPDYPEFTFSPQIGHLHAGCTKDIAVTFTPKSAQSFSQVPIQCRVAKIIFDKPMEMICDWDDKVQVVKWVDNNPPATPTFPNEKHQPLDGILSPTQKGETETPIEDILEVLLFGSRSHVPENNLKPSKKKVVETEPEPQYTEIADSARDIELLVSGVADYTKCSCEVESIHFKSTPMFQTRVYSVVLNNEGKVALNYHWHVLMDSFTPSVQRSVTFMSNGDRPESRVDVVDIPYTPFFVEPEFGTIAAGKSASCVVKFAPLDANDYEGRLICSIPHMDKGSHGPVIGLKGRSLMPYCHFELEDSDYISRSRSNLDGTQSAPIDPSTRVIEFSVCGSGVKCHKEFGIINPTNEPFTFEWQCEDDTDTRLPASFRCLNPKGEIKSGRKYKVGFEFVSNDQDVVESFWKFSIPSRAITIPFMMVGYTREPNICLDRSHLNFKSLLIGREAKETVFLTNNEDTAFQFYFVENSCHSEGYSSHIKVEPMTGQIPPKSSVPIQIYFAPKTEKEVNFNLKCNIPHKKSPLTLNVKAEGYQMNSILLCEDSTLNRIELSERGINQINFGEVDINENIIRHLFLLNTGKFNFDFVSEFGDKGTGAEALTLTPQKGGVMCGETVQLSLAFCPLKKVALKNCDLAIKVINGPTYNLSIIGQSVTPGLQFSFKSHNFGNCFIYKTGVDLPKQQIILKLINKDKKEVSVDCLSVPTSQLAFKFEACVIPLNKKKKVTFSFTPTQPIKYQETVVFEINGLTKQKIEFFGVGHEMKIEVADPAHKCVNLGAKMVGDNVRKFIPVVNNSPAPITFNLALTPTEPALQQKEVLSIAPKEQITLEANGGTTKVEVWFRPKARIPQFTEEVLMECAGMSQPLFVVKGSCLGMEINLDSDYLAFGTVYQRSSSTRKLVMTNSGDMNSKFRWDIKRFKPDFSISPVEGYITPGMEVVFDVEFHPQSVSGDVRYDKVKCFLDGGPHKAVTLTLTGSCTGIPPVKEVQGFQCVVRQTDTRQIMIPNKSNQVWNLKPVIDGEYWTGPVSFIVEPQQTKSYELTYRPLTMTSENKKHTGSIFFPLPDGSGLLFNLVGTAEPPKVLARIQRDVPCKTGYSELLPVFNWLKKTQRFRVKIEPVKPEKLEPGTTVKGVEYIDVPANGKKDYKLSFYAYKEGISTLKVTFVNEQTQEYQFYEVTFKATKPGVISTIYLATPVRQSVPYTLTLDNPLSNQVTFSISCTVAEVMLPSQLVIPAASQGHLTLEYQPLKVGEVTGRLELNCADLGQYLYDMVLNAQPSGQEKPIYFRTWLGSSVTQVAKFLNFAKQKTDYSCKIDNPDFHVEKTIAAAPGSTGGTEVALDVVFEPSKLGEQRAQLTVTSPLGSDYIFPLFGTCISPKPQGPFTVKSGTNLSIVFRNIFSTTTPFTFQVDNPLFHVAKPGESIRPHKDHRIVVGFDGTNIKNPVVGKLIVSCARSAGGASNVQWIYYLKGVSN</sequence>
<dbReference type="Pfam" id="PF24291">
    <property type="entry name" value="Ig_CFAP65"/>
    <property type="match status" value="1"/>
</dbReference>
<evidence type="ECO:0000259" key="8">
    <source>
        <dbReference type="Pfam" id="PF22544"/>
    </source>
</evidence>
<dbReference type="InterPro" id="IPR033768">
    <property type="entry name" value="Hydin_ADK"/>
</dbReference>
<evidence type="ECO:0000256" key="3">
    <source>
        <dbReference type="ARBA" id="ARBA00022490"/>
    </source>
</evidence>
<dbReference type="Pfam" id="PF22544">
    <property type="entry name" value="HYDIN_VesB_CFA65-like_Ig"/>
    <property type="match status" value="5"/>
</dbReference>
<feature type="compositionally biased region" description="Basic and acidic residues" evidence="6">
    <location>
        <begin position="2427"/>
        <end position="2454"/>
    </location>
</feature>
<feature type="domain" description="HYDIN/VesB/CFA65-like Ig-like" evidence="8">
    <location>
        <begin position="4979"/>
        <end position="5077"/>
    </location>
</feature>
<dbReference type="Proteomes" id="UP001165740">
    <property type="component" value="Chromosome 7"/>
</dbReference>
<feature type="region of interest" description="Disordered" evidence="6">
    <location>
        <begin position="1223"/>
        <end position="1329"/>
    </location>
</feature>
<feature type="domain" description="Hydin adenylate kinase-like" evidence="7">
    <location>
        <begin position="2140"/>
        <end position="2329"/>
    </location>
</feature>
<dbReference type="NCBIfam" id="NF012200">
    <property type="entry name" value="choice_anch_D"/>
    <property type="match status" value="1"/>
</dbReference>
<dbReference type="Gene3D" id="3.40.50.300">
    <property type="entry name" value="P-loop containing nucleotide triphosphate hydrolases"/>
    <property type="match status" value="1"/>
</dbReference>
<dbReference type="OMA" id="PCEWFVQ"/>
<dbReference type="InterPro" id="IPR053879">
    <property type="entry name" value="HYDIN_VesB_CFA65-like_Ig"/>
</dbReference>
<evidence type="ECO:0000256" key="2">
    <source>
        <dbReference type="ARBA" id="ARBA00004496"/>
    </source>
</evidence>
<keyword evidence="3" id="KW-0963">Cytoplasm</keyword>
<feature type="region of interest" description="Disordered" evidence="6">
    <location>
        <begin position="2035"/>
        <end position="2068"/>
    </location>
</feature>
<dbReference type="PANTHER" id="PTHR23053">
    <property type="entry name" value="DLEC1 DELETED IN LUNG AND ESOPHAGEAL CANCER 1"/>
    <property type="match status" value="1"/>
</dbReference>
<feature type="compositionally biased region" description="Basic and acidic residues" evidence="6">
    <location>
        <begin position="1281"/>
        <end position="1300"/>
    </location>
</feature>
<feature type="compositionally biased region" description="Basic and acidic residues" evidence="6">
    <location>
        <begin position="1310"/>
        <end position="1329"/>
    </location>
</feature>
<dbReference type="GO" id="GO:1904158">
    <property type="term" value="P:axonemal central apparatus assembly"/>
    <property type="evidence" value="ECO:0007669"/>
    <property type="project" value="TreeGrafter"/>
</dbReference>
<feature type="compositionally biased region" description="Polar residues" evidence="6">
    <location>
        <begin position="2942"/>
        <end position="2955"/>
    </location>
</feature>
<feature type="compositionally biased region" description="Basic and acidic residues" evidence="6">
    <location>
        <begin position="2897"/>
        <end position="2909"/>
    </location>
</feature>
<dbReference type="Gene3D" id="2.60.40.10">
    <property type="entry name" value="Immunoglobulins"/>
    <property type="match status" value="21"/>
</dbReference>
<feature type="compositionally biased region" description="Basic residues" evidence="6">
    <location>
        <begin position="2455"/>
        <end position="2467"/>
    </location>
</feature>
<dbReference type="InterPro" id="IPR056305">
    <property type="entry name" value="Ig_CFAP65_10th"/>
</dbReference>
<dbReference type="RefSeq" id="XP_055892825.1">
    <property type="nucleotide sequence ID" value="XM_056036850.1"/>
</dbReference>
<evidence type="ECO:0000256" key="4">
    <source>
        <dbReference type="ARBA" id="ARBA00023069"/>
    </source>
</evidence>
<dbReference type="InterPro" id="IPR013783">
    <property type="entry name" value="Ig-like_fold"/>
</dbReference>
<evidence type="ECO:0000259" key="7">
    <source>
        <dbReference type="Pfam" id="PF17213"/>
    </source>
</evidence>
<dbReference type="OrthoDB" id="442692at2759"/>
<feature type="compositionally biased region" description="Basic and acidic residues" evidence="6">
    <location>
        <begin position="2594"/>
        <end position="2627"/>
    </location>
</feature>
<feature type="compositionally biased region" description="Polar residues" evidence="6">
    <location>
        <begin position="4046"/>
        <end position="4056"/>
    </location>
</feature>
<feature type="compositionally biased region" description="Basic and acidic residues" evidence="6">
    <location>
        <begin position="2482"/>
        <end position="2509"/>
    </location>
</feature>
<gene>
    <name evidence="11" type="primary">LOC106059989</name>
</gene>
<feature type="region of interest" description="Disordered" evidence="6">
    <location>
        <begin position="3162"/>
        <end position="3191"/>
    </location>
</feature>
<feature type="domain" description="HYDIN/VesB/CFA65-like Ig-like" evidence="8">
    <location>
        <begin position="202"/>
        <end position="294"/>
    </location>
</feature>
<keyword evidence="10" id="KW-1185">Reference proteome</keyword>
<dbReference type="PANTHER" id="PTHR23053:SF0">
    <property type="entry name" value="HYDROCEPHALUS-INDUCING PROTEIN HOMOLOG"/>
    <property type="match status" value="1"/>
</dbReference>
<dbReference type="GO" id="GO:0003341">
    <property type="term" value="P:cilium movement"/>
    <property type="evidence" value="ECO:0007669"/>
    <property type="project" value="TreeGrafter"/>
</dbReference>
<evidence type="ECO:0000313" key="11">
    <source>
        <dbReference type="RefSeq" id="XP_055892825.1"/>
    </source>
</evidence>
<name>A0A9W3B029_BIOGL</name>
<dbReference type="GO" id="GO:0005930">
    <property type="term" value="C:axoneme"/>
    <property type="evidence" value="ECO:0007669"/>
    <property type="project" value="TreeGrafter"/>
</dbReference>
<dbReference type="SUPFAM" id="SSF52540">
    <property type="entry name" value="P-loop containing nucleoside triphosphate hydrolases"/>
    <property type="match status" value="1"/>
</dbReference>
<feature type="compositionally biased region" description="Basic and acidic residues" evidence="6">
    <location>
        <begin position="2516"/>
        <end position="2531"/>
    </location>
</feature>
<organism evidence="10 11">
    <name type="scientific">Biomphalaria glabrata</name>
    <name type="common">Bloodfluke planorb</name>
    <name type="synonym">Freshwater snail</name>
    <dbReference type="NCBI Taxonomy" id="6526"/>
    <lineage>
        <taxon>Eukaryota</taxon>
        <taxon>Metazoa</taxon>
        <taxon>Spiralia</taxon>
        <taxon>Lophotrochozoa</taxon>
        <taxon>Mollusca</taxon>
        <taxon>Gastropoda</taxon>
        <taxon>Heterobranchia</taxon>
        <taxon>Euthyneura</taxon>
        <taxon>Panpulmonata</taxon>
        <taxon>Hygrophila</taxon>
        <taxon>Lymnaeoidea</taxon>
        <taxon>Planorbidae</taxon>
        <taxon>Biomphalaria</taxon>
    </lineage>
</organism>
<feature type="region of interest" description="Disordered" evidence="6">
    <location>
        <begin position="2556"/>
        <end position="2645"/>
    </location>
</feature>
<feature type="compositionally biased region" description="Polar residues" evidence="6">
    <location>
        <begin position="2919"/>
        <end position="2930"/>
    </location>
</feature>
<dbReference type="InterPro" id="IPR033305">
    <property type="entry name" value="Hydin-like"/>
</dbReference>
<accession>A0A9W3B029</accession>
<feature type="domain" description="HYDIN/VesB/CFA65-like Ig-like" evidence="8">
    <location>
        <begin position="4758"/>
        <end position="4854"/>
    </location>
</feature>
<dbReference type="InterPro" id="IPR027417">
    <property type="entry name" value="P-loop_NTPase"/>
</dbReference>
<evidence type="ECO:0000256" key="1">
    <source>
        <dbReference type="ARBA" id="ARBA00004138"/>
    </source>
</evidence>
<feature type="domain" description="CFAP65 tenth Ig-like" evidence="9">
    <location>
        <begin position="1850"/>
        <end position="1922"/>
    </location>
</feature>
<feature type="region of interest" description="Disordered" evidence="6">
    <location>
        <begin position="2226"/>
        <end position="2279"/>
    </location>
</feature>
<comment type="subcellular location">
    <subcellularLocation>
        <location evidence="1">Cell projection</location>
        <location evidence="1">Cilium</location>
    </subcellularLocation>
    <subcellularLocation>
        <location evidence="2">Cytoplasm</location>
    </subcellularLocation>
</comment>
<proteinExistence type="predicted"/>